<dbReference type="SMART" id="SM00360">
    <property type="entry name" value="RRM"/>
    <property type="match status" value="1"/>
</dbReference>
<gene>
    <name evidence="3" type="ORF">SAMN04488503_1182</name>
</gene>
<evidence type="ECO:0000313" key="4">
    <source>
        <dbReference type="Proteomes" id="UP000198324"/>
    </source>
</evidence>
<dbReference type="InterPro" id="IPR000504">
    <property type="entry name" value="RRM_dom"/>
</dbReference>
<keyword evidence="1" id="KW-0694">RNA-binding</keyword>
<dbReference type="InterPro" id="IPR052462">
    <property type="entry name" value="SLIRP/GR-RBP-like"/>
</dbReference>
<evidence type="ECO:0000313" key="3">
    <source>
        <dbReference type="EMBL" id="SNR77403.1"/>
    </source>
</evidence>
<dbReference type="PROSITE" id="PS50102">
    <property type="entry name" value="RRM"/>
    <property type="match status" value="1"/>
</dbReference>
<accession>A0A238Z3F4</accession>
<dbReference type="InterPro" id="IPR012677">
    <property type="entry name" value="Nucleotide-bd_a/b_plait_sf"/>
</dbReference>
<protein>
    <submittedName>
        <fullName evidence="3">RNA recognition motif. (A.k.a. RRM, RBD, or RNP domain)</fullName>
    </submittedName>
</protein>
<name>A0A238Z3F4_9BACT</name>
<dbReference type="RefSeq" id="WP_089272691.1">
    <property type="nucleotide sequence ID" value="NZ_FZOC01000002.1"/>
</dbReference>
<reference evidence="3 4" key="1">
    <citation type="submission" date="2017-06" db="EMBL/GenBank/DDBJ databases">
        <authorList>
            <person name="Kim H.J."/>
            <person name="Triplett B.A."/>
        </authorList>
    </citation>
    <scope>NUCLEOTIDE SEQUENCE [LARGE SCALE GENOMIC DNA]</scope>
    <source>
        <strain evidence="3 4">DSM 13116</strain>
    </source>
</reference>
<dbReference type="Gene3D" id="3.30.70.330">
    <property type="match status" value="1"/>
</dbReference>
<organism evidence="3 4">
    <name type="scientific">Humidesulfovibrio mexicanus</name>
    <dbReference type="NCBI Taxonomy" id="147047"/>
    <lineage>
        <taxon>Bacteria</taxon>
        <taxon>Pseudomonadati</taxon>
        <taxon>Thermodesulfobacteriota</taxon>
        <taxon>Desulfovibrionia</taxon>
        <taxon>Desulfovibrionales</taxon>
        <taxon>Desulfovibrionaceae</taxon>
        <taxon>Humidesulfovibrio</taxon>
    </lineage>
</organism>
<dbReference type="AlphaFoldDB" id="A0A238Z3F4"/>
<evidence type="ECO:0000256" key="1">
    <source>
        <dbReference type="ARBA" id="ARBA00022884"/>
    </source>
</evidence>
<dbReference type="SUPFAM" id="SSF54928">
    <property type="entry name" value="RNA-binding domain, RBD"/>
    <property type="match status" value="1"/>
</dbReference>
<dbReference type="CDD" id="cd21608">
    <property type="entry name" value="RRM2_NsCP33_like"/>
    <property type="match status" value="1"/>
</dbReference>
<dbReference type="Proteomes" id="UP000198324">
    <property type="component" value="Unassembled WGS sequence"/>
</dbReference>
<proteinExistence type="predicted"/>
<dbReference type="InterPro" id="IPR048289">
    <property type="entry name" value="RRM2_NsCP33-like"/>
</dbReference>
<feature type="domain" description="RRM" evidence="2">
    <location>
        <begin position="3"/>
        <end position="80"/>
    </location>
</feature>
<sequence>MPKSIYVGNIPFSTSEDDLHSLFSQYGEVISVKFIMDRETGRFRGFGFVEMDDAAAKQAIDALNGKEISGRALRINEAQERQPRPRRDY</sequence>
<dbReference type="Pfam" id="PF00076">
    <property type="entry name" value="RRM_1"/>
    <property type="match status" value="1"/>
</dbReference>
<dbReference type="EMBL" id="FZOC01000002">
    <property type="protein sequence ID" value="SNR77403.1"/>
    <property type="molecule type" value="Genomic_DNA"/>
</dbReference>
<evidence type="ECO:0000259" key="2">
    <source>
        <dbReference type="PROSITE" id="PS50102"/>
    </source>
</evidence>
<dbReference type="InterPro" id="IPR035979">
    <property type="entry name" value="RBD_domain_sf"/>
</dbReference>
<dbReference type="OrthoDB" id="9798855at2"/>
<keyword evidence="4" id="KW-1185">Reference proteome</keyword>
<dbReference type="PANTHER" id="PTHR48027">
    <property type="entry name" value="HETEROGENEOUS NUCLEAR RIBONUCLEOPROTEIN 87F-RELATED"/>
    <property type="match status" value="1"/>
</dbReference>
<dbReference type="GO" id="GO:0003723">
    <property type="term" value="F:RNA binding"/>
    <property type="evidence" value="ECO:0007669"/>
    <property type="project" value="UniProtKB-KW"/>
</dbReference>